<keyword evidence="2" id="KW-1185">Reference proteome</keyword>
<evidence type="ECO:0000313" key="1">
    <source>
        <dbReference type="EMBL" id="KAK4045234.1"/>
    </source>
</evidence>
<gene>
    <name evidence="1" type="ORF">OUZ56_032642</name>
</gene>
<evidence type="ECO:0000313" key="2">
    <source>
        <dbReference type="Proteomes" id="UP001234178"/>
    </source>
</evidence>
<protein>
    <submittedName>
        <fullName evidence="1">Uncharacterized protein</fullName>
    </submittedName>
</protein>
<reference evidence="1 2" key="1">
    <citation type="journal article" date="2023" name="Nucleic Acids Res.">
        <title>The hologenome of Daphnia magna reveals possible DNA methylation and microbiome-mediated evolution of the host genome.</title>
        <authorList>
            <person name="Chaturvedi A."/>
            <person name="Li X."/>
            <person name="Dhandapani V."/>
            <person name="Marshall H."/>
            <person name="Kissane S."/>
            <person name="Cuenca-Cambronero M."/>
            <person name="Asole G."/>
            <person name="Calvet F."/>
            <person name="Ruiz-Romero M."/>
            <person name="Marangio P."/>
            <person name="Guigo R."/>
            <person name="Rago D."/>
            <person name="Mirbahai L."/>
            <person name="Eastwood N."/>
            <person name="Colbourne J.K."/>
            <person name="Zhou J."/>
            <person name="Mallon E."/>
            <person name="Orsini L."/>
        </authorList>
    </citation>
    <scope>NUCLEOTIDE SEQUENCE [LARGE SCALE GENOMIC DNA]</scope>
    <source>
        <strain evidence="1">LRV0_1</strain>
    </source>
</reference>
<accession>A0ABR0B9H2</accession>
<dbReference type="EMBL" id="JAOYFB010000041">
    <property type="protein sequence ID" value="KAK4045234.1"/>
    <property type="molecule type" value="Genomic_DNA"/>
</dbReference>
<organism evidence="1 2">
    <name type="scientific">Daphnia magna</name>
    <dbReference type="NCBI Taxonomy" id="35525"/>
    <lineage>
        <taxon>Eukaryota</taxon>
        <taxon>Metazoa</taxon>
        <taxon>Ecdysozoa</taxon>
        <taxon>Arthropoda</taxon>
        <taxon>Crustacea</taxon>
        <taxon>Branchiopoda</taxon>
        <taxon>Diplostraca</taxon>
        <taxon>Cladocera</taxon>
        <taxon>Anomopoda</taxon>
        <taxon>Daphniidae</taxon>
        <taxon>Daphnia</taxon>
    </lineage>
</organism>
<proteinExistence type="predicted"/>
<dbReference type="Proteomes" id="UP001234178">
    <property type="component" value="Unassembled WGS sequence"/>
</dbReference>
<name>A0ABR0B9H2_9CRUS</name>
<comment type="caution">
    <text evidence="1">The sequence shown here is derived from an EMBL/GenBank/DDBJ whole genome shotgun (WGS) entry which is preliminary data.</text>
</comment>
<sequence length="181" mass="20205">MNPPGERRSSTTSARPMFTCSRVARRSPAGPIARTTDGLFGAFLRAAVGAGLRWQMISKEERAELREQLSDEVPDNLWPELPDHAIALLDALDAADKRIADLTVAEDEYEENPFLVLNVSDGTLAVVQSRWRPIEEAPKDGKDWFIVARAGTPLRGPAYWFHGHWCQGNNAELHFTPTPRE</sequence>